<dbReference type="EMBL" id="LGSR01000006">
    <property type="protein sequence ID" value="KOS22025.1"/>
    <property type="molecule type" value="Genomic_DNA"/>
</dbReference>
<evidence type="ECO:0000313" key="1">
    <source>
        <dbReference type="EMBL" id="KOS22025.1"/>
    </source>
</evidence>
<keyword evidence="2" id="KW-1185">Reference proteome</keyword>
<proteinExistence type="predicted"/>
<sequence length="149" mass="15735">MLGNDNCAVGECKDERARAGDAALRYCAHHGCQQPGCDAIRGASGYCLEHTCAERTCLLAVSGGDAFCLLHRVTCQRVDCTRSPHTRSSGAVVPFCSRHYCEADGCAGERTVGGRLCAAHECEEEGCAGRRTQGGGRYCEDHECAGGGM</sequence>
<accession>A0A0M9VWG0</accession>
<dbReference type="AlphaFoldDB" id="A0A0M9VWG0"/>
<reference evidence="1 2" key="1">
    <citation type="submission" date="2015-07" db="EMBL/GenBank/DDBJ databases">
        <title>The genome of the fungus Escovopsis weberi, a specialized disease agent of ant agriculture.</title>
        <authorList>
            <person name="de Man T.J."/>
            <person name="Stajich J.E."/>
            <person name="Kubicek C.P."/>
            <person name="Chenthamara K."/>
            <person name="Atanasova L."/>
            <person name="Druzhinina I.S."/>
            <person name="Birnbaum S."/>
            <person name="Barribeau S.M."/>
            <person name="Teiling C."/>
            <person name="Suen G."/>
            <person name="Currie C."/>
            <person name="Gerardo N.M."/>
        </authorList>
    </citation>
    <scope>NUCLEOTIDE SEQUENCE [LARGE SCALE GENOMIC DNA]</scope>
</reference>
<dbReference type="OrthoDB" id="10643256at2759"/>
<evidence type="ECO:0000313" key="2">
    <source>
        <dbReference type="Proteomes" id="UP000053831"/>
    </source>
</evidence>
<protein>
    <submittedName>
        <fullName evidence="1">Uncharacterized protein</fullName>
    </submittedName>
</protein>
<dbReference type="STRING" id="150374.A0A0M9VWG0"/>
<name>A0A0M9VWG0_ESCWE</name>
<gene>
    <name evidence="1" type="ORF">ESCO_001737</name>
</gene>
<organism evidence="1 2">
    <name type="scientific">Escovopsis weberi</name>
    <dbReference type="NCBI Taxonomy" id="150374"/>
    <lineage>
        <taxon>Eukaryota</taxon>
        <taxon>Fungi</taxon>
        <taxon>Dikarya</taxon>
        <taxon>Ascomycota</taxon>
        <taxon>Pezizomycotina</taxon>
        <taxon>Sordariomycetes</taxon>
        <taxon>Hypocreomycetidae</taxon>
        <taxon>Hypocreales</taxon>
        <taxon>Hypocreaceae</taxon>
        <taxon>Escovopsis</taxon>
    </lineage>
</organism>
<dbReference type="Proteomes" id="UP000053831">
    <property type="component" value="Unassembled WGS sequence"/>
</dbReference>
<comment type="caution">
    <text evidence="1">The sequence shown here is derived from an EMBL/GenBank/DDBJ whole genome shotgun (WGS) entry which is preliminary data.</text>
</comment>